<feature type="transmembrane region" description="Helical" evidence="1">
    <location>
        <begin position="19"/>
        <end position="38"/>
    </location>
</feature>
<gene>
    <name evidence="2" type="ORF">KM295_08145</name>
</gene>
<evidence type="ECO:0000313" key="3">
    <source>
        <dbReference type="Proteomes" id="UP001139494"/>
    </source>
</evidence>
<reference evidence="2" key="1">
    <citation type="journal article" date="2023" name="Front. Microbiol.">
        <title>Genomic-based phylogenetic and metabolic analyses of the genus Natronomonas, and description of Natronomonas aquatica sp. nov.</title>
        <authorList>
            <person name="Garcia-Roldan A."/>
            <person name="Duran-Viseras A."/>
            <person name="de la Haba R.R."/>
            <person name="Corral P."/>
            <person name="Sanchez-Porro C."/>
            <person name="Ventosa A."/>
        </authorList>
    </citation>
    <scope>NUCLEOTIDE SEQUENCE</scope>
    <source>
        <strain evidence="2">F2-12</strain>
    </source>
</reference>
<comment type="caution">
    <text evidence="2">The sequence shown here is derived from an EMBL/GenBank/DDBJ whole genome shotgun (WGS) entry which is preliminary data.</text>
</comment>
<dbReference type="GO" id="GO:0005886">
    <property type="term" value="C:plasma membrane"/>
    <property type="evidence" value="ECO:0007669"/>
    <property type="project" value="UniProtKB-SubCell"/>
</dbReference>
<keyword evidence="1" id="KW-1133">Transmembrane helix</keyword>
<keyword evidence="1" id="KW-0472">Membrane</keyword>
<dbReference type="Pfam" id="PF12679">
    <property type="entry name" value="ABC2_membrane_2"/>
    <property type="match status" value="1"/>
</dbReference>
<feature type="transmembrane region" description="Helical" evidence="1">
    <location>
        <begin position="143"/>
        <end position="167"/>
    </location>
</feature>
<feature type="transmembrane region" description="Helical" evidence="1">
    <location>
        <begin position="109"/>
        <end position="131"/>
    </location>
</feature>
<dbReference type="Proteomes" id="UP001139494">
    <property type="component" value="Unassembled WGS sequence"/>
</dbReference>
<name>A0A9R1CT44_9EURY</name>
<evidence type="ECO:0000313" key="2">
    <source>
        <dbReference type="EMBL" id="MCQ4333450.1"/>
    </source>
</evidence>
<accession>A0A9R1CT44</accession>
<organism evidence="2 3">
    <name type="scientific">Natronomonas aquatica</name>
    <dbReference type="NCBI Taxonomy" id="2841590"/>
    <lineage>
        <taxon>Archaea</taxon>
        <taxon>Methanobacteriati</taxon>
        <taxon>Methanobacteriota</taxon>
        <taxon>Stenosarchaea group</taxon>
        <taxon>Halobacteria</taxon>
        <taxon>Halobacteriales</taxon>
        <taxon>Natronomonadaceae</taxon>
        <taxon>Natronomonas</taxon>
    </lineage>
</organism>
<keyword evidence="3" id="KW-1185">Reference proteome</keyword>
<feature type="transmembrane region" description="Helical" evidence="1">
    <location>
        <begin position="179"/>
        <end position="200"/>
    </location>
</feature>
<dbReference type="RefSeq" id="WP_256029474.1">
    <property type="nucleotide sequence ID" value="NZ_JAHLKM010000008.1"/>
</dbReference>
<keyword evidence="1" id="KW-0812">Transmembrane</keyword>
<dbReference type="GO" id="GO:0140359">
    <property type="term" value="F:ABC-type transporter activity"/>
    <property type="evidence" value="ECO:0007669"/>
    <property type="project" value="InterPro"/>
</dbReference>
<dbReference type="AlphaFoldDB" id="A0A9R1CT44"/>
<protein>
    <submittedName>
        <fullName evidence="2">ABC transporter permease</fullName>
    </submittedName>
</protein>
<feature type="transmembrane region" description="Helical" evidence="1">
    <location>
        <begin position="261"/>
        <end position="282"/>
    </location>
</feature>
<dbReference type="PANTHER" id="PTHR43471:SF1">
    <property type="entry name" value="ABC TRANSPORTER PERMEASE PROTEIN NOSY-RELATED"/>
    <property type="match status" value="1"/>
</dbReference>
<proteinExistence type="predicted"/>
<dbReference type="EMBL" id="JAHLKM010000008">
    <property type="protein sequence ID" value="MCQ4333450.1"/>
    <property type="molecule type" value="Genomic_DNA"/>
</dbReference>
<dbReference type="PANTHER" id="PTHR43471">
    <property type="entry name" value="ABC TRANSPORTER PERMEASE"/>
    <property type="match status" value="1"/>
</dbReference>
<evidence type="ECO:0000256" key="1">
    <source>
        <dbReference type="SAM" id="Phobius"/>
    </source>
</evidence>
<feature type="transmembrane region" description="Helical" evidence="1">
    <location>
        <begin position="58"/>
        <end position="79"/>
    </location>
</feature>
<sequence>MSWQAVAEKDFRDAIRSRLLVVLTVLFALFSAGAAYVVTEIDPPQQAAFTGEVTTFLLIVGLLQATAVFIPIVAIAAAYRSLAGERESGSLKLLLSLPNGRLDVVVGKFLGRAGVVAVALFVGFAVGIVVTASLADAFSAPEYLAFVGVSLLFAFVFVAIAVGVSAFTASTSRAAYGSFGLFVVFQFLWGVLAQGIAYAANGFSFEGIEQGDTIFNLFQLIQILSPTTAYQQGARWVIRLIAEEQEAQQAAADAPFFLEDWFGFVVLAFWIVVPLAAGYLRFEASDL</sequence>